<reference evidence="1 2" key="1">
    <citation type="submission" date="2020-08" db="EMBL/GenBank/DDBJ databases">
        <title>Genomic Encyclopedia of Type Strains, Phase IV (KMG-IV): sequencing the most valuable type-strain genomes for metagenomic binning, comparative biology and taxonomic classification.</title>
        <authorList>
            <person name="Goeker M."/>
        </authorList>
    </citation>
    <scope>NUCLEOTIDE SEQUENCE [LARGE SCALE GENOMIC DNA]</scope>
    <source>
        <strain evidence="1 2">DSM 26723</strain>
    </source>
</reference>
<name>A0A841HU58_9GAMM</name>
<organism evidence="1 2">
    <name type="scientific">Povalibacter uvarum</name>
    <dbReference type="NCBI Taxonomy" id="732238"/>
    <lineage>
        <taxon>Bacteria</taxon>
        <taxon>Pseudomonadati</taxon>
        <taxon>Pseudomonadota</taxon>
        <taxon>Gammaproteobacteria</taxon>
        <taxon>Steroidobacterales</taxon>
        <taxon>Steroidobacteraceae</taxon>
        <taxon>Povalibacter</taxon>
    </lineage>
</organism>
<evidence type="ECO:0000313" key="2">
    <source>
        <dbReference type="Proteomes" id="UP000588068"/>
    </source>
</evidence>
<comment type="caution">
    <text evidence="1">The sequence shown here is derived from an EMBL/GenBank/DDBJ whole genome shotgun (WGS) entry which is preliminary data.</text>
</comment>
<protein>
    <submittedName>
        <fullName evidence="1">Uncharacterized protein</fullName>
    </submittedName>
</protein>
<dbReference type="EMBL" id="JACHHZ010000008">
    <property type="protein sequence ID" value="MBB6096446.1"/>
    <property type="molecule type" value="Genomic_DNA"/>
</dbReference>
<dbReference type="AlphaFoldDB" id="A0A841HU58"/>
<accession>A0A841HU58</accession>
<proteinExistence type="predicted"/>
<dbReference type="Proteomes" id="UP000588068">
    <property type="component" value="Unassembled WGS sequence"/>
</dbReference>
<keyword evidence="2" id="KW-1185">Reference proteome</keyword>
<sequence length="91" mass="10248">MMDTETALLENAMDALDRLFDSKSEIVDTYLLTYATAQALRESRMFVLFDNASTQLQEILRSGLPKEEARERALDVTNELRIAIADLLPGP</sequence>
<evidence type="ECO:0000313" key="1">
    <source>
        <dbReference type="EMBL" id="MBB6096446.1"/>
    </source>
</evidence>
<gene>
    <name evidence="1" type="ORF">HNQ60_005368</name>
</gene>